<dbReference type="Proteomes" id="UP000038750">
    <property type="component" value="Unassembled WGS sequence"/>
</dbReference>
<keyword evidence="2" id="KW-0548">Nucleotidyltransferase</keyword>
<dbReference type="PROSITE" id="PS50887">
    <property type="entry name" value="GGDEF"/>
    <property type="match status" value="1"/>
</dbReference>
<dbReference type="InterPro" id="IPR029016">
    <property type="entry name" value="GAF-like_dom_sf"/>
</dbReference>
<organism evidence="2 3">
    <name type="scientific">Yersinia intermedia</name>
    <dbReference type="NCBI Taxonomy" id="631"/>
    <lineage>
        <taxon>Bacteria</taxon>
        <taxon>Pseudomonadati</taxon>
        <taxon>Pseudomonadota</taxon>
        <taxon>Gammaproteobacteria</taxon>
        <taxon>Enterobacterales</taxon>
        <taxon>Yersiniaceae</taxon>
        <taxon>Yersinia</taxon>
    </lineage>
</organism>
<sequence>MQAPLIPQDETKRIATLRAYNILDTSPEERFDRITRLAKRLFDVPIALISIVDVNRQWFKSHPGLVTSETPRDISFCGHAILGDDILLVPNALDDIRFSDNPLVTDDPGIRFYAGCPLVVPNGSKLGTLCLIDLKPRILDEYDQQLLCDLAKMAEQEIAAVQLATIDELTQLTNRRGFEILAQHALTFCSHNNIPATLIFFDLNDFKEINDCYGHAEGDKALVTFAEELQLFFRETDVVARLGGDEFVTLLTASSCNDIPEILNRFKIALELRNSQELRGYNIGFSVGYANCNLDKDTPINELLAAADSSMYTHKLELRTKKPPFSKS</sequence>
<dbReference type="STRING" id="631.CH53_3610"/>
<evidence type="ECO:0000313" key="3">
    <source>
        <dbReference type="Proteomes" id="UP000038750"/>
    </source>
</evidence>
<dbReference type="Gene3D" id="3.30.450.40">
    <property type="match status" value="1"/>
</dbReference>
<dbReference type="EMBL" id="CPZJ01000002">
    <property type="protein sequence ID" value="CNF18026.1"/>
    <property type="molecule type" value="Genomic_DNA"/>
</dbReference>
<dbReference type="AlphaFoldDB" id="A0A0T9LRW1"/>
<dbReference type="CDD" id="cd01949">
    <property type="entry name" value="GGDEF"/>
    <property type="match status" value="1"/>
</dbReference>
<evidence type="ECO:0000313" key="2">
    <source>
        <dbReference type="EMBL" id="CNF18026.1"/>
    </source>
</evidence>
<dbReference type="SUPFAM" id="SSF55781">
    <property type="entry name" value="GAF domain-like"/>
    <property type="match status" value="1"/>
</dbReference>
<feature type="domain" description="GGDEF" evidence="1">
    <location>
        <begin position="194"/>
        <end position="327"/>
    </location>
</feature>
<dbReference type="PANTHER" id="PTHR43102:SF2">
    <property type="entry name" value="GAF DOMAIN-CONTAINING PROTEIN"/>
    <property type="match status" value="1"/>
</dbReference>
<dbReference type="SMART" id="SM00267">
    <property type="entry name" value="GGDEF"/>
    <property type="match status" value="1"/>
</dbReference>
<dbReference type="InterPro" id="IPR000160">
    <property type="entry name" value="GGDEF_dom"/>
</dbReference>
<protein>
    <submittedName>
        <fullName evidence="2">Diguanylate cyclase/phosphodiesterase domain-containing protein</fullName>
        <ecNumber evidence="2">2.7.7.65</ecNumber>
    </submittedName>
</protein>
<dbReference type="EC" id="2.7.7.65" evidence="2"/>
<dbReference type="eggNOG" id="COG3706">
    <property type="taxonomic scope" value="Bacteria"/>
</dbReference>
<dbReference type="SMART" id="SM00065">
    <property type="entry name" value="GAF"/>
    <property type="match status" value="1"/>
</dbReference>
<dbReference type="InterPro" id="IPR043128">
    <property type="entry name" value="Rev_trsase/Diguanyl_cyclase"/>
</dbReference>
<dbReference type="SUPFAM" id="SSF55073">
    <property type="entry name" value="Nucleotide cyclase"/>
    <property type="match status" value="1"/>
</dbReference>
<dbReference type="NCBIfam" id="TIGR00254">
    <property type="entry name" value="GGDEF"/>
    <property type="match status" value="1"/>
</dbReference>
<dbReference type="PANTHER" id="PTHR43102">
    <property type="entry name" value="SLR1143 PROTEIN"/>
    <property type="match status" value="1"/>
</dbReference>
<dbReference type="Pfam" id="PF00990">
    <property type="entry name" value="GGDEF"/>
    <property type="match status" value="1"/>
</dbReference>
<reference evidence="2 3" key="1">
    <citation type="submission" date="2015-03" db="EMBL/GenBank/DDBJ databases">
        <authorList>
            <person name="Murphy D."/>
        </authorList>
    </citation>
    <scope>NUCLEOTIDE SEQUENCE [LARGE SCALE GENOMIC DNA]</scope>
    <source>
        <strain evidence="2 3">BR165/97</strain>
    </source>
</reference>
<dbReference type="Pfam" id="PF01590">
    <property type="entry name" value="GAF"/>
    <property type="match status" value="1"/>
</dbReference>
<dbReference type="GO" id="GO:0052621">
    <property type="term" value="F:diguanylate cyclase activity"/>
    <property type="evidence" value="ECO:0007669"/>
    <property type="project" value="UniProtKB-EC"/>
</dbReference>
<accession>A0A0T9LRW1</accession>
<dbReference type="InterPro" id="IPR029787">
    <property type="entry name" value="Nucleotide_cyclase"/>
</dbReference>
<evidence type="ECO:0000259" key="1">
    <source>
        <dbReference type="PROSITE" id="PS50887"/>
    </source>
</evidence>
<dbReference type="InterPro" id="IPR003018">
    <property type="entry name" value="GAF"/>
</dbReference>
<keyword evidence="2" id="KW-0808">Transferase</keyword>
<gene>
    <name evidence="2" type="primary">adrA_1</name>
    <name evidence="2" type="ORF">ERS008530_00610</name>
</gene>
<name>A0A0T9LRW1_YERIN</name>
<proteinExistence type="predicted"/>
<dbReference type="Gene3D" id="3.30.70.270">
    <property type="match status" value="1"/>
</dbReference>
<dbReference type="OrthoDB" id="9812358at2"/>